<reference evidence="16 17" key="1">
    <citation type="submission" date="2016-04" db="EMBL/GenBank/DDBJ databases">
        <title>Draft genome sequence of Janthinobacterium psychrotolerans sp. nov., isolated from freshwater sediments in Denmark.</title>
        <authorList>
            <person name="Gong X."/>
            <person name="Skrivergaard S."/>
            <person name="Korsgaard B.S."/>
            <person name="Schreiber L."/>
            <person name="Marshall I.P."/>
            <person name="Finster K."/>
            <person name="Schramm A."/>
        </authorList>
    </citation>
    <scope>NUCLEOTIDE SEQUENCE [LARGE SCALE GENOMIC DNA]</scope>
    <source>
        <strain evidence="16 17">S3-2</strain>
    </source>
</reference>
<gene>
    <name evidence="16" type="ORF">ASR47_100719</name>
</gene>
<dbReference type="GO" id="GO:0009279">
    <property type="term" value="C:cell outer membrane"/>
    <property type="evidence" value="ECO:0007669"/>
    <property type="project" value="UniProtKB-SubCell"/>
</dbReference>
<proteinExistence type="inferred from homology"/>
<dbReference type="AlphaFoldDB" id="A0A1A7C311"/>
<evidence type="ECO:0000256" key="10">
    <source>
        <dbReference type="ARBA" id="ARBA00023237"/>
    </source>
</evidence>
<sequence>MLSKHFHVPAGAGGAAPLRLFSALLCCAPAFAQALPEPNTDIDATPALQIGSVEVSARRSGPLSARDMLTSVDIVAPEQIQQQQVSHAWQLFARAPGVMLTQFRQGNESGKLSFRGFNGEGEVNAVKLLIDGMPANDNAGGMPFLDMLFPLEISNIEVVRGTNDPRYGLHNIAGNATVHTRTGGNYDEARLGYGSFDTRQIQLVKGMEAGNWTQNYSAGYLRSAGYRQNAGFRKVSVAGKWGYTTDDGGTRIVASARHTQSDGDEAGYLEEADARRAPGSSYAYARSTGGQREMSQLGLALDTTLSPELSLSAKVYANAVRDQRWLRYSLRTSQQERIIDENHVGVLASLSYRPQWLRTASLEAGVNAEHQHNRSPRYSTVDKVRTATMRDQRFDFDTWGGYLQAVLTPVDGLKLMPGYRIDKVLGHFSDPSKNAHFPIQDYGVIHQPKFSAAYSPWRAATVYANWGRTFQVGAGAAAYRGNVNQLRPSINDGWESGVKWTPLPWLDGRLAAWRQDASGEVKRKLNDPAGDSENVGKTRRVGIDLQFNAHAGSHAGWLAYARQRSRIVEPDPAAPATLGKQIDHVPNHVFSAGYDWSMTPAVKLSAWANGQGSYFLTSANTGRKYGAYVLLNLGASYRMSPSLSFDLQLNNVADRYVDYVWINDVTRHAPGDGRALTATASLRF</sequence>
<dbReference type="PATRIC" id="fig|1747903.4.peg.2260"/>
<dbReference type="InterPro" id="IPR000531">
    <property type="entry name" value="Beta-barrel_TonB"/>
</dbReference>
<accession>A0A1A7C311</accession>
<dbReference type="InterPro" id="IPR012910">
    <property type="entry name" value="Plug_dom"/>
</dbReference>
<dbReference type="Gene3D" id="2.170.130.10">
    <property type="entry name" value="TonB-dependent receptor, plug domain"/>
    <property type="match status" value="1"/>
</dbReference>
<comment type="caution">
    <text evidence="16">The sequence shown here is derived from an EMBL/GenBank/DDBJ whole genome shotgun (WGS) entry which is preliminary data.</text>
</comment>
<dbReference type="Pfam" id="PF00593">
    <property type="entry name" value="TonB_dep_Rec_b-barrel"/>
    <property type="match status" value="1"/>
</dbReference>
<keyword evidence="3 11" id="KW-0813">Transport</keyword>
<evidence type="ECO:0000256" key="12">
    <source>
        <dbReference type="RuleBase" id="RU003357"/>
    </source>
</evidence>
<keyword evidence="10 11" id="KW-0998">Cell outer membrane</keyword>
<keyword evidence="7 12" id="KW-0798">TonB box</keyword>
<name>A0A1A7C311_9BURK</name>
<evidence type="ECO:0000256" key="8">
    <source>
        <dbReference type="ARBA" id="ARBA00023136"/>
    </source>
</evidence>
<keyword evidence="4 11" id="KW-1134">Transmembrane beta strand</keyword>
<dbReference type="PANTHER" id="PTHR30069">
    <property type="entry name" value="TONB-DEPENDENT OUTER MEMBRANE RECEPTOR"/>
    <property type="match status" value="1"/>
</dbReference>
<feature type="chain" id="PRO_5008355711" evidence="13">
    <location>
        <begin position="33"/>
        <end position="684"/>
    </location>
</feature>
<dbReference type="PANTHER" id="PTHR30069:SF29">
    <property type="entry name" value="HEMOGLOBIN AND HEMOGLOBIN-HAPTOGLOBIN-BINDING PROTEIN 1-RELATED"/>
    <property type="match status" value="1"/>
</dbReference>
<dbReference type="InterPro" id="IPR036942">
    <property type="entry name" value="Beta-barrel_TonB_sf"/>
</dbReference>
<dbReference type="InterPro" id="IPR037066">
    <property type="entry name" value="Plug_dom_sf"/>
</dbReference>
<evidence type="ECO:0000256" key="6">
    <source>
        <dbReference type="ARBA" id="ARBA00022729"/>
    </source>
</evidence>
<comment type="similarity">
    <text evidence="2 11 12">Belongs to the TonB-dependent receptor family.</text>
</comment>
<evidence type="ECO:0000259" key="15">
    <source>
        <dbReference type="Pfam" id="PF07715"/>
    </source>
</evidence>
<evidence type="ECO:0000256" key="3">
    <source>
        <dbReference type="ARBA" id="ARBA00022448"/>
    </source>
</evidence>
<evidence type="ECO:0000256" key="1">
    <source>
        <dbReference type="ARBA" id="ARBA00004571"/>
    </source>
</evidence>
<feature type="domain" description="TonB-dependent receptor-like beta-barrel" evidence="14">
    <location>
        <begin position="243"/>
        <end position="652"/>
    </location>
</feature>
<evidence type="ECO:0000259" key="14">
    <source>
        <dbReference type="Pfam" id="PF00593"/>
    </source>
</evidence>
<evidence type="ECO:0000256" key="7">
    <source>
        <dbReference type="ARBA" id="ARBA00023077"/>
    </source>
</evidence>
<keyword evidence="8 11" id="KW-0472">Membrane</keyword>
<dbReference type="Pfam" id="PF07715">
    <property type="entry name" value="Plug"/>
    <property type="match status" value="1"/>
</dbReference>
<dbReference type="Proteomes" id="UP000092713">
    <property type="component" value="Unassembled WGS sequence"/>
</dbReference>
<evidence type="ECO:0000256" key="2">
    <source>
        <dbReference type="ARBA" id="ARBA00009810"/>
    </source>
</evidence>
<evidence type="ECO:0000256" key="11">
    <source>
        <dbReference type="PROSITE-ProRule" id="PRU01360"/>
    </source>
</evidence>
<dbReference type="SUPFAM" id="SSF56935">
    <property type="entry name" value="Porins"/>
    <property type="match status" value="1"/>
</dbReference>
<dbReference type="STRING" id="1747903.ASR47_100719"/>
<evidence type="ECO:0000313" key="16">
    <source>
        <dbReference type="EMBL" id="OBV38703.1"/>
    </source>
</evidence>
<feature type="signal peptide" evidence="13">
    <location>
        <begin position="1"/>
        <end position="32"/>
    </location>
</feature>
<dbReference type="Gene3D" id="2.40.170.20">
    <property type="entry name" value="TonB-dependent receptor, beta-barrel domain"/>
    <property type="match status" value="1"/>
</dbReference>
<dbReference type="PROSITE" id="PS52016">
    <property type="entry name" value="TONB_DEPENDENT_REC_3"/>
    <property type="match status" value="1"/>
</dbReference>
<protein>
    <submittedName>
        <fullName evidence="16">Iron complex outermembrane recepter protein</fullName>
    </submittedName>
</protein>
<evidence type="ECO:0000256" key="9">
    <source>
        <dbReference type="ARBA" id="ARBA00023170"/>
    </source>
</evidence>
<organism evidence="16 17">
    <name type="scientific">Janthinobacterium psychrotolerans</name>
    <dbReference type="NCBI Taxonomy" id="1747903"/>
    <lineage>
        <taxon>Bacteria</taxon>
        <taxon>Pseudomonadati</taxon>
        <taxon>Pseudomonadota</taxon>
        <taxon>Betaproteobacteria</taxon>
        <taxon>Burkholderiales</taxon>
        <taxon>Oxalobacteraceae</taxon>
        <taxon>Janthinobacterium</taxon>
    </lineage>
</organism>
<keyword evidence="9" id="KW-0675">Receptor</keyword>
<dbReference type="InterPro" id="IPR039426">
    <property type="entry name" value="TonB-dep_rcpt-like"/>
</dbReference>
<keyword evidence="5 11" id="KW-0812">Transmembrane</keyword>
<dbReference type="OrthoDB" id="7176844at2"/>
<dbReference type="GO" id="GO:0044718">
    <property type="term" value="P:siderophore transmembrane transport"/>
    <property type="evidence" value="ECO:0007669"/>
    <property type="project" value="TreeGrafter"/>
</dbReference>
<comment type="subcellular location">
    <subcellularLocation>
        <location evidence="1 11">Cell outer membrane</location>
        <topology evidence="1 11">Multi-pass membrane protein</topology>
    </subcellularLocation>
</comment>
<keyword evidence="17" id="KW-1185">Reference proteome</keyword>
<evidence type="ECO:0000313" key="17">
    <source>
        <dbReference type="Proteomes" id="UP000092713"/>
    </source>
</evidence>
<dbReference type="RefSeq" id="WP_065308433.1">
    <property type="nucleotide sequence ID" value="NZ_LOCQ01000056.1"/>
</dbReference>
<dbReference type="EMBL" id="LOCQ01000056">
    <property type="protein sequence ID" value="OBV38703.1"/>
    <property type="molecule type" value="Genomic_DNA"/>
</dbReference>
<evidence type="ECO:0000256" key="13">
    <source>
        <dbReference type="SAM" id="SignalP"/>
    </source>
</evidence>
<evidence type="ECO:0000256" key="4">
    <source>
        <dbReference type="ARBA" id="ARBA00022452"/>
    </source>
</evidence>
<keyword evidence="6 13" id="KW-0732">Signal</keyword>
<evidence type="ECO:0000256" key="5">
    <source>
        <dbReference type="ARBA" id="ARBA00022692"/>
    </source>
</evidence>
<dbReference type="GO" id="GO:0015344">
    <property type="term" value="F:siderophore uptake transmembrane transporter activity"/>
    <property type="evidence" value="ECO:0007669"/>
    <property type="project" value="TreeGrafter"/>
</dbReference>
<feature type="domain" description="TonB-dependent receptor plug" evidence="15">
    <location>
        <begin position="65"/>
        <end position="174"/>
    </location>
</feature>